<gene>
    <name evidence="1" type="ORF">H9734_07880</name>
</gene>
<sequence>MNNISVTDWYRQFVRLQVHPGDLCIDATMGNGNDTALLCQLTGPDGLVLAFDIQEKALSATRHRLDALGIPENYHLILASHESMEDHAAPDSVSCIIFNLGYLPGGDHSTCTHADSSLRAIRKGLRLLKQGGLMTVCIYSGQDTGFEERDAVLDFVRTLDSRKYLVIQSEYVNRPNHPPIPVLIIKL</sequence>
<reference evidence="1" key="2">
    <citation type="submission" date="2021-04" db="EMBL/GenBank/DDBJ databases">
        <authorList>
            <person name="Gilroy R."/>
        </authorList>
    </citation>
    <scope>NUCLEOTIDE SEQUENCE</scope>
    <source>
        <strain evidence="1">CHK183-1962</strain>
    </source>
</reference>
<accession>A0A9D1XEA5</accession>
<dbReference type="CDD" id="cd02440">
    <property type="entry name" value="AdoMet_MTases"/>
    <property type="match status" value="1"/>
</dbReference>
<evidence type="ECO:0000313" key="1">
    <source>
        <dbReference type="EMBL" id="HIX77497.1"/>
    </source>
</evidence>
<dbReference type="SUPFAM" id="SSF53335">
    <property type="entry name" value="S-adenosyl-L-methionine-dependent methyltransferases"/>
    <property type="match status" value="1"/>
</dbReference>
<dbReference type="PANTHER" id="PTHR35276">
    <property type="entry name" value="S-ADENOSYL-L-METHIONINE-DEPENDENT METHYLTRANSFERASES SUPERFAMILY PROTEIN"/>
    <property type="match status" value="1"/>
</dbReference>
<organism evidence="1 2">
    <name type="scientific">Candidatus Fusicatenibacter merdavium</name>
    <dbReference type="NCBI Taxonomy" id="2838600"/>
    <lineage>
        <taxon>Bacteria</taxon>
        <taxon>Bacillati</taxon>
        <taxon>Bacillota</taxon>
        <taxon>Clostridia</taxon>
        <taxon>Lachnospirales</taxon>
        <taxon>Lachnospiraceae</taxon>
        <taxon>Fusicatenibacter</taxon>
    </lineage>
</organism>
<keyword evidence="1" id="KW-0489">Methyltransferase</keyword>
<dbReference type="PANTHER" id="PTHR35276:SF1">
    <property type="entry name" value="TRNA (MNM(5)S(2)U34)-METHYLTRANSFERASE, CHLOROPLASTIC"/>
    <property type="match status" value="1"/>
</dbReference>
<dbReference type="InterPro" id="IPR029063">
    <property type="entry name" value="SAM-dependent_MTases_sf"/>
</dbReference>
<dbReference type="Gene3D" id="3.40.50.150">
    <property type="entry name" value="Vaccinia Virus protein VP39"/>
    <property type="match status" value="1"/>
</dbReference>
<dbReference type="Proteomes" id="UP000886890">
    <property type="component" value="Unassembled WGS sequence"/>
</dbReference>
<dbReference type="InterPro" id="IPR010719">
    <property type="entry name" value="MnmM_MeTrfase"/>
</dbReference>
<protein>
    <submittedName>
        <fullName evidence="1">Methyltransferase domain-containing protein</fullName>
    </submittedName>
</protein>
<dbReference type="AlphaFoldDB" id="A0A9D1XEA5"/>
<proteinExistence type="predicted"/>
<evidence type="ECO:0000313" key="2">
    <source>
        <dbReference type="Proteomes" id="UP000886890"/>
    </source>
</evidence>
<dbReference type="EMBL" id="DXEK01000133">
    <property type="protein sequence ID" value="HIX77497.1"/>
    <property type="molecule type" value="Genomic_DNA"/>
</dbReference>
<dbReference type="GO" id="GO:0008168">
    <property type="term" value="F:methyltransferase activity"/>
    <property type="evidence" value="ECO:0007669"/>
    <property type="project" value="UniProtKB-KW"/>
</dbReference>
<keyword evidence="1" id="KW-0808">Transferase</keyword>
<name>A0A9D1XEA5_9FIRM</name>
<dbReference type="GO" id="GO:0032259">
    <property type="term" value="P:methylation"/>
    <property type="evidence" value="ECO:0007669"/>
    <property type="project" value="UniProtKB-KW"/>
</dbReference>
<reference evidence="1" key="1">
    <citation type="journal article" date="2021" name="PeerJ">
        <title>Extensive microbial diversity within the chicken gut microbiome revealed by metagenomics and culture.</title>
        <authorList>
            <person name="Gilroy R."/>
            <person name="Ravi A."/>
            <person name="Getino M."/>
            <person name="Pursley I."/>
            <person name="Horton D.L."/>
            <person name="Alikhan N.F."/>
            <person name="Baker D."/>
            <person name="Gharbi K."/>
            <person name="Hall N."/>
            <person name="Watson M."/>
            <person name="Adriaenssens E.M."/>
            <person name="Foster-Nyarko E."/>
            <person name="Jarju S."/>
            <person name="Secka A."/>
            <person name="Antonio M."/>
            <person name="Oren A."/>
            <person name="Chaudhuri R.R."/>
            <person name="La Ragione R."/>
            <person name="Hildebrand F."/>
            <person name="Pallen M.J."/>
        </authorList>
    </citation>
    <scope>NUCLEOTIDE SEQUENCE</scope>
    <source>
        <strain evidence="1">CHK183-1962</strain>
    </source>
</reference>
<comment type="caution">
    <text evidence="1">The sequence shown here is derived from an EMBL/GenBank/DDBJ whole genome shotgun (WGS) entry which is preliminary data.</text>
</comment>
<dbReference type="Pfam" id="PF06962">
    <property type="entry name" value="rRNA_methylase"/>
    <property type="match status" value="1"/>
</dbReference>